<keyword evidence="3" id="KW-1003">Cell membrane</keyword>
<dbReference type="RefSeq" id="WP_119514630.1">
    <property type="nucleotide sequence ID" value="NZ_QXFK01000019.1"/>
</dbReference>
<keyword evidence="9" id="KW-1185">Reference proteome</keyword>
<keyword evidence="5 7" id="KW-1133">Transmembrane helix</keyword>
<evidence type="ECO:0000256" key="2">
    <source>
        <dbReference type="ARBA" id="ARBA00006679"/>
    </source>
</evidence>
<comment type="caution">
    <text evidence="8">The sequence shown here is derived from an EMBL/GenBank/DDBJ whole genome shotgun (WGS) entry which is preliminary data.</text>
</comment>
<comment type="subcellular location">
    <subcellularLocation>
        <location evidence="1">Cell membrane</location>
        <topology evidence="1">Multi-pass membrane protein</topology>
    </subcellularLocation>
</comment>
<feature type="transmembrane region" description="Helical" evidence="7">
    <location>
        <begin position="106"/>
        <end position="130"/>
    </location>
</feature>
<dbReference type="GO" id="GO:0005886">
    <property type="term" value="C:plasma membrane"/>
    <property type="evidence" value="ECO:0007669"/>
    <property type="project" value="UniProtKB-SubCell"/>
</dbReference>
<gene>
    <name evidence="8" type="ORF">D2V04_15610</name>
</gene>
<dbReference type="PANTHER" id="PTHR33452:SF1">
    <property type="entry name" value="INNER MEMBRANE PROTEIN YPHA-RELATED"/>
    <property type="match status" value="1"/>
</dbReference>
<proteinExistence type="inferred from homology"/>
<dbReference type="InterPro" id="IPR051907">
    <property type="entry name" value="DoxX-like_oxidoreductase"/>
</dbReference>
<accession>A0A418NEP2</accession>
<organism evidence="8 9">
    <name type="scientific">Pelagerythrobacter aerophilus</name>
    <dbReference type="NCBI Taxonomy" id="2306995"/>
    <lineage>
        <taxon>Bacteria</taxon>
        <taxon>Pseudomonadati</taxon>
        <taxon>Pseudomonadota</taxon>
        <taxon>Alphaproteobacteria</taxon>
        <taxon>Sphingomonadales</taxon>
        <taxon>Erythrobacteraceae</taxon>
        <taxon>Pelagerythrobacter</taxon>
    </lineage>
</organism>
<evidence type="ECO:0000256" key="7">
    <source>
        <dbReference type="SAM" id="Phobius"/>
    </source>
</evidence>
<comment type="similarity">
    <text evidence="2">Belongs to the DoxX family.</text>
</comment>
<reference evidence="8 9" key="1">
    <citation type="submission" date="2018-08" db="EMBL/GenBank/DDBJ databases">
        <title>Altererythrobacter sp.Ery1 and Ery12, the genome sequencing of novel strains in genus Alterythrobacter.</title>
        <authorList>
            <person name="Cheng H."/>
            <person name="Wu Y.-H."/>
            <person name="Fang C."/>
            <person name="Xu X.-W."/>
        </authorList>
    </citation>
    <scope>NUCLEOTIDE SEQUENCE [LARGE SCALE GENOMIC DNA]</scope>
    <source>
        <strain evidence="8 9">Ery1</strain>
    </source>
</reference>
<evidence type="ECO:0000256" key="4">
    <source>
        <dbReference type="ARBA" id="ARBA00022692"/>
    </source>
</evidence>
<feature type="transmembrane region" description="Helical" evidence="7">
    <location>
        <begin position="55"/>
        <end position="75"/>
    </location>
</feature>
<protein>
    <submittedName>
        <fullName evidence="8">DoxX family protein</fullName>
    </submittedName>
</protein>
<evidence type="ECO:0000256" key="3">
    <source>
        <dbReference type="ARBA" id="ARBA00022475"/>
    </source>
</evidence>
<evidence type="ECO:0000256" key="6">
    <source>
        <dbReference type="ARBA" id="ARBA00023136"/>
    </source>
</evidence>
<evidence type="ECO:0000256" key="5">
    <source>
        <dbReference type="ARBA" id="ARBA00022989"/>
    </source>
</evidence>
<evidence type="ECO:0000256" key="1">
    <source>
        <dbReference type="ARBA" id="ARBA00004651"/>
    </source>
</evidence>
<keyword evidence="6 7" id="KW-0472">Membrane</keyword>
<dbReference type="AlphaFoldDB" id="A0A418NEP2"/>
<dbReference type="Proteomes" id="UP000285092">
    <property type="component" value="Unassembled WGS sequence"/>
</dbReference>
<dbReference type="Pfam" id="PF07681">
    <property type="entry name" value="DoxX"/>
    <property type="match status" value="1"/>
</dbReference>
<feature type="transmembrane region" description="Helical" evidence="7">
    <location>
        <begin position="82"/>
        <end position="100"/>
    </location>
</feature>
<dbReference type="InterPro" id="IPR032808">
    <property type="entry name" value="DoxX"/>
</dbReference>
<dbReference type="PANTHER" id="PTHR33452">
    <property type="entry name" value="OXIDOREDUCTASE CATD-RELATED"/>
    <property type="match status" value="1"/>
</dbReference>
<evidence type="ECO:0000313" key="8">
    <source>
        <dbReference type="EMBL" id="RIV75704.1"/>
    </source>
</evidence>
<keyword evidence="4 7" id="KW-0812">Transmembrane</keyword>
<dbReference type="EMBL" id="QXFK01000019">
    <property type="protein sequence ID" value="RIV75704.1"/>
    <property type="molecule type" value="Genomic_DNA"/>
</dbReference>
<evidence type="ECO:0000313" key="9">
    <source>
        <dbReference type="Proteomes" id="UP000285092"/>
    </source>
</evidence>
<dbReference type="OrthoDB" id="346004at2"/>
<name>A0A418NEP2_9SPHN</name>
<sequence>MKLALGHLSRWSDLTLFGLRALTGGFLMHETWDNVTSRARMNEFVQFLDQFGFPLPWLLAPFSVAVQFGCGALLVVGLLTRWAGLLVAANFAVAVVMVHVNEPFRGWWPAIVLVFLGLHFAASGSGKFGLDRFFGRGR</sequence>